<dbReference type="EMBL" id="JAOAOG010000346">
    <property type="protein sequence ID" value="KAJ6226200.1"/>
    <property type="molecule type" value="Genomic_DNA"/>
</dbReference>
<keyword evidence="1" id="KW-0472">Membrane</keyword>
<accession>A0ABQ8X1D2</accession>
<keyword evidence="1" id="KW-1133">Transmembrane helix</keyword>
<dbReference type="Proteomes" id="UP001150062">
    <property type="component" value="Unassembled WGS sequence"/>
</dbReference>
<reference evidence="2" key="1">
    <citation type="submission" date="2022-08" db="EMBL/GenBank/DDBJ databases">
        <title>Novel sulfate-reducing endosymbionts in the free-living metamonad Anaeramoeba.</title>
        <authorList>
            <person name="Jerlstrom-Hultqvist J."/>
            <person name="Cepicka I."/>
            <person name="Gallot-Lavallee L."/>
            <person name="Salas-Leiva D."/>
            <person name="Curtis B.A."/>
            <person name="Zahonova K."/>
            <person name="Pipaliya S."/>
            <person name="Dacks J."/>
            <person name="Roger A.J."/>
        </authorList>
    </citation>
    <scope>NUCLEOTIDE SEQUENCE</scope>
    <source>
        <strain evidence="2">Schooner1</strain>
    </source>
</reference>
<keyword evidence="1" id="KW-0812">Transmembrane</keyword>
<name>A0ABQ8X1D2_9EUKA</name>
<keyword evidence="3" id="KW-1185">Reference proteome</keyword>
<comment type="caution">
    <text evidence="2">The sequence shown here is derived from an EMBL/GenBank/DDBJ whole genome shotgun (WGS) entry which is preliminary data.</text>
</comment>
<sequence length="327" mass="37568">MLDLKKFKINLSVVVIFCLVICNINGKTLTQALGYTTFPVNTGGGAKWFVQSMNTDNGESAVRSGVCDHLEESWMRTTVRGKGMVTFSWKVSSEKNSDYLNFNIDNRLITRISGSQEWRNISYNILSEGEHMIEWVYTKDKSGSYGEDCGYIDRFRFLENVPLHEALDLETQGLTIVTGGDSNWFGQKLEYYYGGSAARSGDCCYPEHSWIRTIVQGKGTVSFYWKILSNNTYTRTFFYLDDHKVNVINQTHKDWSYVSHKISNEGNTPLEWIFRGLNNLGQDCVYVDKLTFNKTDTIPSTNNHHKLNLAFLVFFILFTVLLEHYLE</sequence>
<feature type="transmembrane region" description="Helical" evidence="1">
    <location>
        <begin position="307"/>
        <end position="326"/>
    </location>
</feature>
<protein>
    <submittedName>
        <fullName evidence="2">Uncharacterized protein</fullName>
    </submittedName>
</protein>
<organism evidence="2 3">
    <name type="scientific">Anaeramoeba flamelloides</name>
    <dbReference type="NCBI Taxonomy" id="1746091"/>
    <lineage>
        <taxon>Eukaryota</taxon>
        <taxon>Metamonada</taxon>
        <taxon>Anaeramoebidae</taxon>
        <taxon>Anaeramoeba</taxon>
    </lineage>
</organism>
<gene>
    <name evidence="2" type="ORF">M0813_01169</name>
</gene>
<evidence type="ECO:0000313" key="2">
    <source>
        <dbReference type="EMBL" id="KAJ6226200.1"/>
    </source>
</evidence>
<evidence type="ECO:0000256" key="1">
    <source>
        <dbReference type="SAM" id="Phobius"/>
    </source>
</evidence>
<evidence type="ECO:0000313" key="3">
    <source>
        <dbReference type="Proteomes" id="UP001150062"/>
    </source>
</evidence>
<proteinExistence type="predicted"/>